<evidence type="ECO:0000256" key="2">
    <source>
        <dbReference type="ARBA" id="ARBA00022475"/>
    </source>
</evidence>
<proteinExistence type="predicted"/>
<dbReference type="PANTHER" id="PTHR36115:SF10">
    <property type="entry name" value="RDD DOMAIN-CONTAINING PROTEIN"/>
    <property type="match status" value="1"/>
</dbReference>
<comment type="subcellular location">
    <subcellularLocation>
        <location evidence="1">Cell membrane</location>
        <topology evidence="1">Multi-pass membrane protein</topology>
    </subcellularLocation>
</comment>
<evidence type="ECO:0000313" key="10">
    <source>
        <dbReference type="Proteomes" id="UP001557484"/>
    </source>
</evidence>
<organism evidence="9 10">
    <name type="scientific">Zhongshania arctica</name>
    <dbReference type="NCBI Taxonomy" id="3238302"/>
    <lineage>
        <taxon>Bacteria</taxon>
        <taxon>Pseudomonadati</taxon>
        <taxon>Pseudomonadota</taxon>
        <taxon>Gammaproteobacteria</taxon>
        <taxon>Cellvibrionales</taxon>
        <taxon>Spongiibacteraceae</taxon>
        <taxon>Zhongshania</taxon>
    </lineage>
</organism>
<evidence type="ECO:0000256" key="1">
    <source>
        <dbReference type="ARBA" id="ARBA00004651"/>
    </source>
</evidence>
<dbReference type="InterPro" id="IPR010432">
    <property type="entry name" value="RDD"/>
</dbReference>
<accession>A0ABV3TXY4</accession>
<dbReference type="RefSeq" id="WP_368375706.1">
    <property type="nucleotide sequence ID" value="NZ_JBFRYB010000001.1"/>
</dbReference>
<keyword evidence="4 7" id="KW-1133">Transmembrane helix</keyword>
<protein>
    <submittedName>
        <fullName evidence="9">RDD family protein</fullName>
    </submittedName>
</protein>
<evidence type="ECO:0000256" key="4">
    <source>
        <dbReference type="ARBA" id="ARBA00022989"/>
    </source>
</evidence>
<evidence type="ECO:0000313" key="9">
    <source>
        <dbReference type="EMBL" id="MEX1665604.1"/>
    </source>
</evidence>
<gene>
    <name evidence="9" type="ORF">AB4875_08880</name>
</gene>
<reference evidence="9 10" key="1">
    <citation type="journal article" date="2011" name="Int. J. Syst. Evol. Microbiol.">
        <title>Zhongshania antarctica gen. nov., sp. nov. and Zhongshania guokunii sp. nov., gammaproteobacteria respectively isolated from coastal attached (fast) ice and surface seawater of the Antarctic.</title>
        <authorList>
            <person name="Li H.J."/>
            <person name="Zhang X.Y."/>
            <person name="Chen C.X."/>
            <person name="Zhang Y.J."/>
            <person name="Gao Z.M."/>
            <person name="Yu Y."/>
            <person name="Chen X.L."/>
            <person name="Chen B."/>
            <person name="Zhang Y.Z."/>
        </authorList>
    </citation>
    <scope>NUCLEOTIDE SEQUENCE [LARGE SCALE GENOMIC DNA]</scope>
    <source>
        <strain evidence="9 10">R06B22</strain>
    </source>
</reference>
<feature type="region of interest" description="Disordered" evidence="6">
    <location>
        <begin position="1"/>
        <end position="29"/>
    </location>
</feature>
<dbReference type="InterPro" id="IPR051791">
    <property type="entry name" value="Pra-immunoreactive"/>
</dbReference>
<keyword evidence="2" id="KW-1003">Cell membrane</keyword>
<dbReference type="Pfam" id="PF06271">
    <property type="entry name" value="RDD"/>
    <property type="match status" value="1"/>
</dbReference>
<comment type="caution">
    <text evidence="9">The sequence shown here is derived from an EMBL/GenBank/DDBJ whole genome shotgun (WGS) entry which is preliminary data.</text>
</comment>
<keyword evidence="5 7" id="KW-0472">Membrane</keyword>
<evidence type="ECO:0000256" key="3">
    <source>
        <dbReference type="ARBA" id="ARBA00022692"/>
    </source>
</evidence>
<feature type="transmembrane region" description="Helical" evidence="7">
    <location>
        <begin position="39"/>
        <end position="63"/>
    </location>
</feature>
<keyword evidence="3 7" id="KW-0812">Transmembrane</keyword>
<dbReference type="Proteomes" id="UP001557484">
    <property type="component" value="Unassembled WGS sequence"/>
</dbReference>
<dbReference type="EMBL" id="JBFRYB010000001">
    <property type="protein sequence ID" value="MEX1665604.1"/>
    <property type="molecule type" value="Genomic_DNA"/>
</dbReference>
<evidence type="ECO:0000256" key="7">
    <source>
        <dbReference type="SAM" id="Phobius"/>
    </source>
</evidence>
<sequence length="188" mass="21243">MPPKSRHSKPVSNKGAAPMAANDSLSEHREGPPGVFRRIAAIVYDVFLLFAVLFVATLIPAYFLSPESFVASPANNSVVHELDIPLQGWIYRGYLMVLIIIFYGFFWRKSGQTLGMQAWRIKLENLNGEQPSWTQCVIRVLVAGISLAAGGLGYWWIWLDRDNRSWHDRASKTVLRSIPKDKKKAKKT</sequence>
<evidence type="ECO:0000259" key="8">
    <source>
        <dbReference type="Pfam" id="PF06271"/>
    </source>
</evidence>
<evidence type="ECO:0000256" key="6">
    <source>
        <dbReference type="SAM" id="MobiDB-lite"/>
    </source>
</evidence>
<feature type="transmembrane region" description="Helical" evidence="7">
    <location>
        <begin position="89"/>
        <end position="107"/>
    </location>
</feature>
<feature type="transmembrane region" description="Helical" evidence="7">
    <location>
        <begin position="136"/>
        <end position="157"/>
    </location>
</feature>
<name>A0ABV3TXY4_9GAMM</name>
<feature type="domain" description="RDD" evidence="8">
    <location>
        <begin position="33"/>
        <end position="171"/>
    </location>
</feature>
<keyword evidence="10" id="KW-1185">Reference proteome</keyword>
<dbReference type="PANTHER" id="PTHR36115">
    <property type="entry name" value="PROLINE-RICH ANTIGEN HOMOLOG-RELATED"/>
    <property type="match status" value="1"/>
</dbReference>
<evidence type="ECO:0000256" key="5">
    <source>
        <dbReference type="ARBA" id="ARBA00023136"/>
    </source>
</evidence>